<dbReference type="EMBL" id="MU826119">
    <property type="protein sequence ID" value="KAJ7381657.1"/>
    <property type="molecule type" value="Genomic_DNA"/>
</dbReference>
<feature type="repeat" description="NHL" evidence="5">
    <location>
        <begin position="9"/>
        <end position="52"/>
    </location>
</feature>
<feature type="non-terminal residue" evidence="6">
    <location>
        <position position="1"/>
    </location>
</feature>
<dbReference type="PANTHER" id="PTHR24104">
    <property type="entry name" value="E3 UBIQUITIN-PROTEIN LIGASE NHLRC1-RELATED"/>
    <property type="match status" value="1"/>
</dbReference>
<name>A0A9X0CZH2_9CNID</name>
<evidence type="ECO:0000256" key="3">
    <source>
        <dbReference type="ARBA" id="ARBA00022771"/>
    </source>
</evidence>
<dbReference type="InterPro" id="IPR050952">
    <property type="entry name" value="TRIM-NHL_E3_ligases"/>
</dbReference>
<evidence type="ECO:0000256" key="5">
    <source>
        <dbReference type="PROSITE-ProRule" id="PRU00504"/>
    </source>
</evidence>
<dbReference type="Gene3D" id="2.120.10.30">
    <property type="entry name" value="TolB, C-terminal domain"/>
    <property type="match status" value="1"/>
</dbReference>
<dbReference type="PROSITE" id="PS51125">
    <property type="entry name" value="NHL"/>
    <property type="match status" value="2"/>
</dbReference>
<evidence type="ECO:0000256" key="4">
    <source>
        <dbReference type="ARBA" id="ARBA00022833"/>
    </source>
</evidence>
<reference evidence="6" key="1">
    <citation type="submission" date="2023-01" db="EMBL/GenBank/DDBJ databases">
        <title>Genome assembly of the deep-sea coral Lophelia pertusa.</title>
        <authorList>
            <person name="Herrera S."/>
            <person name="Cordes E."/>
        </authorList>
    </citation>
    <scope>NUCLEOTIDE SEQUENCE</scope>
    <source>
        <strain evidence="6">USNM1676648</strain>
        <tissue evidence="6">Polyp</tissue>
    </source>
</reference>
<keyword evidence="3" id="KW-0863">Zinc-finger</keyword>
<dbReference type="GO" id="GO:0008270">
    <property type="term" value="F:zinc ion binding"/>
    <property type="evidence" value="ECO:0007669"/>
    <property type="project" value="UniProtKB-KW"/>
</dbReference>
<dbReference type="AlphaFoldDB" id="A0A9X0CZH2"/>
<dbReference type="PANTHER" id="PTHR24104:SF57">
    <property type="entry name" value="BEE-MILK PROTEIN"/>
    <property type="match status" value="1"/>
</dbReference>
<organism evidence="6 7">
    <name type="scientific">Desmophyllum pertusum</name>
    <dbReference type="NCBI Taxonomy" id="174260"/>
    <lineage>
        <taxon>Eukaryota</taxon>
        <taxon>Metazoa</taxon>
        <taxon>Cnidaria</taxon>
        <taxon>Anthozoa</taxon>
        <taxon>Hexacorallia</taxon>
        <taxon>Scleractinia</taxon>
        <taxon>Caryophylliina</taxon>
        <taxon>Caryophylliidae</taxon>
        <taxon>Desmophyllum</taxon>
    </lineage>
</organism>
<proteinExistence type="predicted"/>
<feature type="repeat" description="NHL" evidence="5">
    <location>
        <begin position="56"/>
        <end position="99"/>
    </location>
</feature>
<dbReference type="GO" id="GO:0061630">
    <property type="term" value="F:ubiquitin protein ligase activity"/>
    <property type="evidence" value="ECO:0007669"/>
    <property type="project" value="TreeGrafter"/>
</dbReference>
<evidence type="ECO:0000256" key="1">
    <source>
        <dbReference type="ARBA" id="ARBA00022723"/>
    </source>
</evidence>
<evidence type="ECO:0008006" key="8">
    <source>
        <dbReference type="Google" id="ProtNLM"/>
    </source>
</evidence>
<dbReference type="SUPFAM" id="SSF63829">
    <property type="entry name" value="Calcium-dependent phosphotriesterase"/>
    <property type="match status" value="1"/>
</dbReference>
<keyword evidence="1" id="KW-0479">Metal-binding</keyword>
<dbReference type="InterPro" id="IPR001258">
    <property type="entry name" value="NHL_repeat"/>
</dbReference>
<protein>
    <recommendedName>
        <fullName evidence="8">6-bladed beta-propeller</fullName>
    </recommendedName>
</protein>
<gene>
    <name evidence="6" type="ORF">OS493_039841</name>
</gene>
<dbReference type="InterPro" id="IPR011042">
    <property type="entry name" value="6-blade_b-propeller_TolB-like"/>
</dbReference>
<comment type="caution">
    <text evidence="6">The sequence shown here is derived from an EMBL/GenBank/DDBJ whole genome shotgun (WGS) entry which is preliminary data.</text>
</comment>
<evidence type="ECO:0000313" key="6">
    <source>
        <dbReference type="EMBL" id="KAJ7381657.1"/>
    </source>
</evidence>
<sequence length="100" mass="10937">VFDSRGRFMFNFGRKGSQDGELMRPTGVAVGHDGSIMVADRDNHRIQVFSSEGRFITKFGTKGDGDGQLNDPHGLALTPDGNIIVADFRNNRVQLFGQPA</sequence>
<evidence type="ECO:0000256" key="2">
    <source>
        <dbReference type="ARBA" id="ARBA00022737"/>
    </source>
</evidence>
<dbReference type="OrthoDB" id="342730at2759"/>
<dbReference type="Pfam" id="PF01436">
    <property type="entry name" value="NHL"/>
    <property type="match status" value="2"/>
</dbReference>
<evidence type="ECO:0000313" key="7">
    <source>
        <dbReference type="Proteomes" id="UP001163046"/>
    </source>
</evidence>
<dbReference type="Proteomes" id="UP001163046">
    <property type="component" value="Unassembled WGS sequence"/>
</dbReference>
<keyword evidence="4" id="KW-0862">Zinc</keyword>
<dbReference type="GO" id="GO:0000209">
    <property type="term" value="P:protein polyubiquitination"/>
    <property type="evidence" value="ECO:0007669"/>
    <property type="project" value="TreeGrafter"/>
</dbReference>
<accession>A0A9X0CZH2</accession>
<keyword evidence="2" id="KW-0677">Repeat</keyword>
<keyword evidence="7" id="KW-1185">Reference proteome</keyword>
<dbReference type="FunFam" id="2.120.10.30:FF:000013">
    <property type="entry name" value="E3 ubiquitin-protein ligase TRIM71"/>
    <property type="match status" value="1"/>
</dbReference>
<dbReference type="GO" id="GO:0043161">
    <property type="term" value="P:proteasome-mediated ubiquitin-dependent protein catabolic process"/>
    <property type="evidence" value="ECO:0007669"/>
    <property type="project" value="TreeGrafter"/>
</dbReference>